<dbReference type="AlphaFoldDB" id="A0A0C9UB18"/>
<evidence type="ECO:0000313" key="1">
    <source>
        <dbReference type="EMBL" id="KIJ40343.1"/>
    </source>
</evidence>
<protein>
    <recommendedName>
        <fullName evidence="3">Protein LCHN</fullName>
    </recommendedName>
</protein>
<name>A0A0C9UB18_SPHS4</name>
<dbReference type="Pfam" id="PF09804">
    <property type="entry name" value="DENND11"/>
    <property type="match status" value="1"/>
</dbReference>
<evidence type="ECO:0008006" key="3">
    <source>
        <dbReference type="Google" id="ProtNLM"/>
    </source>
</evidence>
<dbReference type="OrthoDB" id="2152680at2759"/>
<dbReference type="PANTHER" id="PTHR28153">
    <property type="entry name" value="PROTEIN, PUTATIVE-RELATED"/>
    <property type="match status" value="1"/>
</dbReference>
<dbReference type="InterPro" id="IPR053056">
    <property type="entry name" value="Lipid_Metab_Assoc_Protein"/>
</dbReference>
<reference evidence="1 2" key="1">
    <citation type="submission" date="2014-06" db="EMBL/GenBank/DDBJ databases">
        <title>Evolutionary Origins and Diversification of the Mycorrhizal Mutualists.</title>
        <authorList>
            <consortium name="DOE Joint Genome Institute"/>
            <consortium name="Mycorrhizal Genomics Consortium"/>
            <person name="Kohler A."/>
            <person name="Kuo A."/>
            <person name="Nagy L.G."/>
            <person name="Floudas D."/>
            <person name="Copeland A."/>
            <person name="Barry K.W."/>
            <person name="Cichocki N."/>
            <person name="Veneault-Fourrey C."/>
            <person name="LaButti K."/>
            <person name="Lindquist E.A."/>
            <person name="Lipzen A."/>
            <person name="Lundell T."/>
            <person name="Morin E."/>
            <person name="Murat C."/>
            <person name="Riley R."/>
            <person name="Ohm R."/>
            <person name="Sun H."/>
            <person name="Tunlid A."/>
            <person name="Henrissat B."/>
            <person name="Grigoriev I.V."/>
            <person name="Hibbett D.S."/>
            <person name="Martin F."/>
        </authorList>
    </citation>
    <scope>NUCLEOTIDE SEQUENCE [LARGE SCALE GENOMIC DNA]</scope>
    <source>
        <strain evidence="1 2">SS14</strain>
    </source>
</reference>
<dbReference type="Proteomes" id="UP000054279">
    <property type="component" value="Unassembled WGS sequence"/>
</dbReference>
<gene>
    <name evidence="1" type="ORF">M422DRAFT_780791</name>
</gene>
<keyword evidence="2" id="KW-1185">Reference proteome</keyword>
<dbReference type="HOGENOM" id="CLU_442816_0_0_1"/>
<accession>A0A0C9UB18</accession>
<evidence type="ECO:0000313" key="2">
    <source>
        <dbReference type="Proteomes" id="UP000054279"/>
    </source>
</evidence>
<proteinExistence type="predicted"/>
<dbReference type="EMBL" id="KN837145">
    <property type="protein sequence ID" value="KIJ40343.1"/>
    <property type="molecule type" value="Genomic_DNA"/>
</dbReference>
<organism evidence="1 2">
    <name type="scientific">Sphaerobolus stellatus (strain SS14)</name>
    <dbReference type="NCBI Taxonomy" id="990650"/>
    <lineage>
        <taxon>Eukaryota</taxon>
        <taxon>Fungi</taxon>
        <taxon>Dikarya</taxon>
        <taxon>Basidiomycota</taxon>
        <taxon>Agaricomycotina</taxon>
        <taxon>Agaricomycetes</taxon>
        <taxon>Phallomycetidae</taxon>
        <taxon>Geastrales</taxon>
        <taxon>Sphaerobolaceae</taxon>
        <taxon>Sphaerobolus</taxon>
    </lineage>
</organism>
<dbReference type="GO" id="GO:0005811">
    <property type="term" value="C:lipid droplet"/>
    <property type="evidence" value="ECO:0007669"/>
    <property type="project" value="TreeGrafter"/>
</dbReference>
<sequence>MSRISSASHTREPEDIIAIFHCSFHPTRGNIIDWSIKASEDLNLDGVEFSTLPSGLHLVDEDVVHITQNVHHGISVFRKRSTAEAGMRGFRLESLGILVAQSSRPRPWRHLGSLKELSRQLGEHWESSKSQYAEDQRDWSLVEEWYKRRVFRRIGEEGRWVDWEEELTSDNKHHPALHLPHLLRILGPSSLTLYKHVLARRRVLIYTNPAVEPACILARIASDICGEEDRPTVLGMVGINDMDKLTEESFKGHGWIACTTDAIFLEKPSFYDLVIDMTASRPSRPAFFVSRPAPPSLRGPRHRLVPVRFTFSDVRLWSELDKALRADAEEGTFEESKTRWTDGWRLYEDVCVACAGAWMDGWKSGSTSWGIGKDGTLRVTTKGRIQLDGEDEGIRNLGKGIEGRPLTQWKRQSSVSTTNTHLLSREVRTTLALLSIFHAHSEFLSERLSELLEDATADGNSSTTVVLTPKDIMSLELGIWSELDAKFLEWLAERNKKSAGKKVIVRRGWRDLLGALLGFG</sequence>
<dbReference type="PANTHER" id="PTHR28153:SF1">
    <property type="entry name" value="DUF4484 DOMAIN-CONTAINING PROTEIN"/>
    <property type="match status" value="1"/>
</dbReference>
<dbReference type="InterPro" id="IPR018626">
    <property type="entry name" value="LCHN/Anr2"/>
</dbReference>